<feature type="compositionally biased region" description="Basic and acidic residues" evidence="4">
    <location>
        <begin position="506"/>
        <end position="536"/>
    </location>
</feature>
<name>A0A2P6MVA5_9EUKA</name>
<dbReference type="Pfam" id="PF12295">
    <property type="entry name" value="Symplekin_C"/>
    <property type="match status" value="1"/>
</dbReference>
<feature type="compositionally biased region" description="Basic and acidic residues" evidence="4">
    <location>
        <begin position="329"/>
        <end position="353"/>
    </location>
</feature>
<keyword evidence="2" id="KW-0507">mRNA processing</keyword>
<dbReference type="InterPro" id="IPR022075">
    <property type="entry name" value="Symplekin_C"/>
</dbReference>
<dbReference type="AlphaFoldDB" id="A0A2P6MVA5"/>
<evidence type="ECO:0000259" key="5">
    <source>
        <dbReference type="Pfam" id="PF11935"/>
    </source>
</evidence>
<keyword evidence="3" id="KW-0539">Nucleus</keyword>
<evidence type="ECO:0000256" key="2">
    <source>
        <dbReference type="ARBA" id="ARBA00022664"/>
    </source>
</evidence>
<dbReference type="EMBL" id="MDYQ01000372">
    <property type="protein sequence ID" value="PRP75624.1"/>
    <property type="molecule type" value="Genomic_DNA"/>
</dbReference>
<proteinExistence type="predicted"/>
<keyword evidence="8" id="KW-1185">Reference proteome</keyword>
<dbReference type="InterPro" id="IPR021850">
    <property type="entry name" value="Symplekin/Pta1"/>
</dbReference>
<dbReference type="InParanoid" id="A0A2P6MVA5"/>
<dbReference type="GO" id="GO:0005847">
    <property type="term" value="C:mRNA cleavage and polyadenylation specificity factor complex"/>
    <property type="evidence" value="ECO:0007669"/>
    <property type="project" value="TreeGrafter"/>
</dbReference>
<dbReference type="InterPro" id="IPR032460">
    <property type="entry name" value="Symplekin/Pta1_N"/>
</dbReference>
<accession>A0A2P6MVA5</accession>
<evidence type="ECO:0000313" key="7">
    <source>
        <dbReference type="EMBL" id="PRP75624.1"/>
    </source>
</evidence>
<dbReference type="FunCoup" id="A0A2P6MVA5">
    <property type="interactions" value="140"/>
</dbReference>
<dbReference type="PANTHER" id="PTHR15245:SF20">
    <property type="entry name" value="SYMPLEKIN"/>
    <property type="match status" value="1"/>
</dbReference>
<feature type="region of interest" description="Disordered" evidence="4">
    <location>
        <begin position="328"/>
        <end position="365"/>
    </location>
</feature>
<evidence type="ECO:0000259" key="6">
    <source>
        <dbReference type="Pfam" id="PF12295"/>
    </source>
</evidence>
<reference evidence="7 8" key="1">
    <citation type="journal article" date="2018" name="Genome Biol. Evol.">
        <title>Multiple Roots of Fruiting Body Formation in Amoebozoa.</title>
        <authorList>
            <person name="Hillmann F."/>
            <person name="Forbes G."/>
            <person name="Novohradska S."/>
            <person name="Ferling I."/>
            <person name="Riege K."/>
            <person name="Groth M."/>
            <person name="Westermann M."/>
            <person name="Marz M."/>
            <person name="Spaller T."/>
            <person name="Winckler T."/>
            <person name="Schaap P."/>
            <person name="Glockner G."/>
        </authorList>
    </citation>
    <scope>NUCLEOTIDE SEQUENCE [LARGE SCALE GENOMIC DNA]</scope>
    <source>
        <strain evidence="7 8">Jena</strain>
    </source>
</reference>
<dbReference type="SUPFAM" id="SSF48371">
    <property type="entry name" value="ARM repeat"/>
    <property type="match status" value="1"/>
</dbReference>
<gene>
    <name evidence="7" type="ORF">PROFUN_07990</name>
</gene>
<comment type="caution">
    <text evidence="7">The sequence shown here is derived from an EMBL/GenBank/DDBJ whole genome shotgun (WGS) entry which is preliminary data.</text>
</comment>
<feature type="region of interest" description="Disordered" evidence="4">
    <location>
        <begin position="489"/>
        <end position="554"/>
    </location>
</feature>
<feature type="compositionally biased region" description="Low complexity" evidence="4">
    <location>
        <begin position="490"/>
        <end position="503"/>
    </location>
</feature>
<evidence type="ECO:0000256" key="4">
    <source>
        <dbReference type="SAM" id="MobiDB-lite"/>
    </source>
</evidence>
<organism evidence="7 8">
    <name type="scientific">Planoprotostelium fungivorum</name>
    <dbReference type="NCBI Taxonomy" id="1890364"/>
    <lineage>
        <taxon>Eukaryota</taxon>
        <taxon>Amoebozoa</taxon>
        <taxon>Evosea</taxon>
        <taxon>Variosea</taxon>
        <taxon>Cavosteliida</taxon>
        <taxon>Cavosteliaceae</taxon>
        <taxon>Planoprotostelium</taxon>
    </lineage>
</organism>
<dbReference type="GO" id="GO:0006397">
    <property type="term" value="P:mRNA processing"/>
    <property type="evidence" value="ECO:0007669"/>
    <property type="project" value="UniProtKB-KW"/>
</dbReference>
<feature type="domain" description="Symplekin C-terminal" evidence="6">
    <location>
        <begin position="883"/>
        <end position="1066"/>
    </location>
</feature>
<dbReference type="STRING" id="1890364.A0A2P6MVA5"/>
<dbReference type="InterPro" id="IPR011989">
    <property type="entry name" value="ARM-like"/>
</dbReference>
<sequence length="1088" mass="123164">MEKSELEALFAEASGKGHPPRGEEEIHRSSALTRITDVLVEDEQTLQEYFQRLLSLHSDPAPNVRVALIHSLEAISRIYPQYASFMWDLLNRCIMEDHSPAVAGQGLLTACNMLYTSLHNIITDPREPQQRSWRSVVTFTRSVEGLIDSIFTVPPMREYSAARVLYATKYKELMVIAMSSINDQNPTHVLDIDVGRSHSIVDVQSIRLIADSMIGSMCRQFHPNMRTADVICLINSLVRISRNRNQYLCYTLPAISSISKLINVDNLKSPHVTPSIQHSIRNGVWSLLEIKHEDMLKWSETLVASVDVKSREHAIKLQHRLRNTSSEILVKRPADRSTSDMEPPSKRPREEGHFTPATAQPINHPPQFNLQSEELISVSMQIVEVLISSGMNDLISDLIVESMKNEVMDSQVFLQRYSNNIVIQQQMGQWVQQLHFLCSLFQNMPQGHNVASQAAIQAAIQSASVVPGVVHPTPVVVNPFQPPQIPEIVPSTTIPPTANAPPIVKAEQRKDPRLPDLETKEETPSDLPKETRDRVKEKKKTSAPAVKVEFSPRKSSLSSEESKSLVQLTLRELYDAEHYAITSGKLDVRNKMLGHLASTFELNDGACEEMLQYIARDFVKRKDIASSWLHREALRSEAKRYEKVYDRMFRSCTTFSDVSKRGTLSWLLIEVPYIQSGSFDAMRNILEESPSQPTEKNERITTVFGALRDIVLHRPADRTEALDLLLSFAHHADEELRTLCVRVTTNALFKEKEDSNSRDILHHAEKLITDLIDDDAKSESLSSRHLSLFMALCTKKNELLFRVAEMYGRMDETTKKLTRDYATPILSSLDVHSDMAAQLLLHMPEGSEQLILYYLNILTRDKVITNAIVRAVHTIYPSRVPQTRFLLPILSAIDKEEILRELANILTLPAVVVKSAIQRILFDNKSINASELFGALHTLDVYHPNTLQPVDPQTMIKKVAEAIEFCLAEDELVTQEVIAGVLQQLLSSRLSNIPALFMRTVLKSLDKHKNMIGFTVTTILPQLISKQVWTDRTLWEGFVKCCRQTSPHCFPVIISLPPEHMEDLIAASSDMRDPLKAWATRHGHRVPF</sequence>
<dbReference type="PANTHER" id="PTHR15245">
    <property type="entry name" value="SYMPLEKIN-RELATED"/>
    <property type="match status" value="1"/>
</dbReference>
<dbReference type="OrthoDB" id="19250at2759"/>
<dbReference type="Gene3D" id="1.25.10.10">
    <property type="entry name" value="Leucine-rich Repeat Variant"/>
    <property type="match status" value="1"/>
</dbReference>
<comment type="subcellular location">
    <subcellularLocation>
        <location evidence="1">Nucleus</location>
    </subcellularLocation>
</comment>
<dbReference type="Proteomes" id="UP000241769">
    <property type="component" value="Unassembled WGS sequence"/>
</dbReference>
<evidence type="ECO:0000256" key="1">
    <source>
        <dbReference type="ARBA" id="ARBA00004123"/>
    </source>
</evidence>
<feature type="domain" description="Symplekin/Pta1 N-terminal" evidence="5">
    <location>
        <begin position="100"/>
        <end position="287"/>
    </location>
</feature>
<evidence type="ECO:0000313" key="8">
    <source>
        <dbReference type="Proteomes" id="UP000241769"/>
    </source>
</evidence>
<evidence type="ECO:0000256" key="3">
    <source>
        <dbReference type="ARBA" id="ARBA00023242"/>
    </source>
</evidence>
<dbReference type="Pfam" id="PF11935">
    <property type="entry name" value="SYMPK_PTA1_N"/>
    <property type="match status" value="1"/>
</dbReference>
<protein>
    <submittedName>
        <fullName evidence="7">Symplekin</fullName>
    </submittedName>
</protein>
<dbReference type="InterPro" id="IPR016024">
    <property type="entry name" value="ARM-type_fold"/>
</dbReference>